<name>A0ACC0WDA0_9STRA</name>
<protein>
    <submittedName>
        <fullName evidence="1">Uncharacterized protein</fullName>
    </submittedName>
</protein>
<accession>A0ACC0WDA0</accession>
<dbReference type="EMBL" id="CM047581">
    <property type="protein sequence ID" value="KAI9916810.1"/>
    <property type="molecule type" value="Genomic_DNA"/>
</dbReference>
<evidence type="ECO:0000313" key="1">
    <source>
        <dbReference type="EMBL" id="KAI9916810.1"/>
    </source>
</evidence>
<organism evidence="1 2">
    <name type="scientific">Peronosclerospora sorghi</name>
    <dbReference type="NCBI Taxonomy" id="230839"/>
    <lineage>
        <taxon>Eukaryota</taxon>
        <taxon>Sar</taxon>
        <taxon>Stramenopiles</taxon>
        <taxon>Oomycota</taxon>
        <taxon>Peronosporomycetes</taxon>
        <taxon>Peronosporales</taxon>
        <taxon>Peronosporaceae</taxon>
        <taxon>Peronosclerospora</taxon>
    </lineage>
</organism>
<dbReference type="Proteomes" id="UP001163321">
    <property type="component" value="Chromosome 2"/>
</dbReference>
<comment type="caution">
    <text evidence="1">The sequence shown here is derived from an EMBL/GenBank/DDBJ whole genome shotgun (WGS) entry which is preliminary data.</text>
</comment>
<gene>
    <name evidence="1" type="ORF">PsorP6_017962</name>
</gene>
<proteinExistence type="predicted"/>
<evidence type="ECO:0000313" key="2">
    <source>
        <dbReference type="Proteomes" id="UP001163321"/>
    </source>
</evidence>
<reference evidence="1 2" key="1">
    <citation type="journal article" date="2022" name="bioRxiv">
        <title>The genome of the oomycete Peronosclerospora sorghi, a cosmopolitan pathogen of maize and sorghum, is inflated with dispersed pseudogenes.</title>
        <authorList>
            <person name="Fletcher K."/>
            <person name="Martin F."/>
            <person name="Isakeit T."/>
            <person name="Cavanaugh K."/>
            <person name="Magill C."/>
            <person name="Michelmore R."/>
        </authorList>
    </citation>
    <scope>NUCLEOTIDE SEQUENCE [LARGE SCALE GENOMIC DNA]</scope>
    <source>
        <strain evidence="1">P6</strain>
    </source>
</reference>
<sequence length="329" mass="36827">MWRLNVSLDAAVKVYIASNMARNYGVRRINNGVSRVELAMVENVMAPPHGSDGAPYELCTASREEWNRYVQSEAQLLKSRRMAWWDDRVFIVELSSSLHEGPVLGVERALIEATGTGRSHLKHRGSAYIGYHANWPDEIKDLIALLEPDDCFGPCPYLPGSVLPPGFYWSDFHTLIVEVGVCRGWGHCRQEQGQAGPRRLATLSEKADAWRHCPGVAYVFCIRISRSLRVCEYRLYSIVDGHFEDPDMEHAPIEVNTVVQFDARRLLGIPPGTPLPVGFNDPVQINLFDIVDPIIQGEKKRRAIKQAAAATAHAAAAAGQPPCRRQRRH</sequence>
<keyword evidence="2" id="KW-1185">Reference proteome</keyword>